<evidence type="ECO:0000256" key="2">
    <source>
        <dbReference type="ARBA" id="ARBA00022475"/>
    </source>
</evidence>
<dbReference type="EMBL" id="JAIQZJ010000002">
    <property type="protein sequence ID" value="MBZ5737680.1"/>
    <property type="molecule type" value="Genomic_DNA"/>
</dbReference>
<dbReference type="RefSeq" id="WP_224122056.1">
    <property type="nucleotide sequence ID" value="NZ_JAIQZJ010000002.1"/>
</dbReference>
<dbReference type="PROSITE" id="PS50156">
    <property type="entry name" value="SSD"/>
    <property type="match status" value="1"/>
</dbReference>
<dbReference type="InterPro" id="IPR000731">
    <property type="entry name" value="SSD"/>
</dbReference>
<dbReference type="Pfam" id="PF03176">
    <property type="entry name" value="MMPL"/>
    <property type="match status" value="2"/>
</dbReference>
<evidence type="ECO:0000259" key="7">
    <source>
        <dbReference type="PROSITE" id="PS50156"/>
    </source>
</evidence>
<dbReference type="PANTHER" id="PTHR33406:SF13">
    <property type="entry name" value="MEMBRANE PROTEIN YDFJ"/>
    <property type="match status" value="1"/>
</dbReference>
<sequence>MSRLLRRLGTLTHRFRYLVVATWLALVVLLGLGVATWGNDLADEFSVPGSESQIAIDTVDREFPGAGGATVQVVMTAPEGETLASGSTGRAVEQSLTAASQVTGVAGVVPPGQSGQLTDDGRVGVADVRLTAEKSEVDDATLDAVEAALDPAVASGVEVDFTGSAYGSGPGGSSHAAEAVGVLLALVVIAVTVGSLIAAGLPILTALIGVVVGLSGIWLASDVTAISTTAPSLAMMLGLAVGIDYALLLLVRHRSELRGGASVRDAVATTAATAGTSVVFAGTTVVIALLGLAVARLPFLTVMGVAAAGMVVVAVLVATTLVPALLSILGERLRPRDRRTPEPEVADRGPHGERWVRGVARRPVRVLVGGVLALAVLAIPVASMQLALPDAGSEPTDSSVRQGYDTVADSFGPGVNGPLLVLADLSASSDPAAAAASVTAQLAATDGVAQVGQPRLSADEEWALVQVVPTTGPADAATQDLVDSIRSESADLATATGATIQVTGATAQGIDVSSRLSGALLPFALVVVGLSFVLLVLVFGSILVPLTAALGYLLSLGAALGVTVAVFQWGWLGDGITGGATGPLVSFSPVIVMAVLFGLAMDYQLFLVSRIHEAVLDGVEPRAAIAEGGRHSARVVVAAALIMTGVFGSFVVAGSPTLRSIALALTVGVLVDAFVVRLTLVPAALGLLGHRAWWLPRWLGRRLPRLHVEGTPAAEPART</sequence>
<feature type="transmembrane region" description="Helical" evidence="6">
    <location>
        <begin position="179"/>
        <end position="198"/>
    </location>
</feature>
<feature type="transmembrane region" description="Helical" evidence="6">
    <location>
        <begin position="272"/>
        <end position="294"/>
    </location>
</feature>
<reference evidence="8 9" key="1">
    <citation type="submission" date="2021-09" db="EMBL/GenBank/DDBJ databases">
        <title>Whole genome sequence of Nocardioides sp. GBK3QG-3.</title>
        <authorList>
            <person name="Tuo L."/>
        </authorList>
    </citation>
    <scope>NUCLEOTIDE SEQUENCE [LARGE SCALE GENOMIC DNA]</scope>
    <source>
        <strain evidence="8 9">GBK3QG-3</strain>
    </source>
</reference>
<feature type="transmembrane region" description="Helical" evidence="6">
    <location>
        <begin position="635"/>
        <end position="655"/>
    </location>
</feature>
<dbReference type="Gene3D" id="1.20.1640.10">
    <property type="entry name" value="Multidrug efflux transporter AcrB transmembrane domain"/>
    <property type="match status" value="2"/>
</dbReference>
<feature type="domain" description="SSD" evidence="7">
    <location>
        <begin position="172"/>
        <end position="328"/>
    </location>
</feature>
<evidence type="ECO:0000256" key="4">
    <source>
        <dbReference type="ARBA" id="ARBA00022989"/>
    </source>
</evidence>
<dbReference type="InterPro" id="IPR004869">
    <property type="entry name" value="MMPL_dom"/>
</dbReference>
<feature type="transmembrane region" description="Helical" evidence="6">
    <location>
        <begin position="15"/>
        <end position="38"/>
    </location>
</feature>
<keyword evidence="3 6" id="KW-0812">Transmembrane</keyword>
<feature type="transmembrane region" description="Helical" evidence="6">
    <location>
        <begin position="661"/>
        <end position="688"/>
    </location>
</feature>
<protein>
    <submittedName>
        <fullName evidence="8">MMPL family transporter</fullName>
    </submittedName>
</protein>
<keyword evidence="2" id="KW-1003">Cell membrane</keyword>
<proteinExistence type="predicted"/>
<accession>A0ABS7U9M1</accession>
<organism evidence="8 9">
    <name type="scientific">Nocardioides mangrovi</name>
    <dbReference type="NCBI Taxonomy" id="2874580"/>
    <lineage>
        <taxon>Bacteria</taxon>
        <taxon>Bacillati</taxon>
        <taxon>Actinomycetota</taxon>
        <taxon>Actinomycetes</taxon>
        <taxon>Propionibacteriales</taxon>
        <taxon>Nocardioidaceae</taxon>
        <taxon>Nocardioides</taxon>
    </lineage>
</organism>
<feature type="transmembrane region" description="Helical" evidence="6">
    <location>
        <begin position="300"/>
        <end position="329"/>
    </location>
</feature>
<feature type="transmembrane region" description="Helical" evidence="6">
    <location>
        <begin position="203"/>
        <end position="221"/>
    </location>
</feature>
<evidence type="ECO:0000313" key="8">
    <source>
        <dbReference type="EMBL" id="MBZ5737680.1"/>
    </source>
</evidence>
<feature type="transmembrane region" description="Helical" evidence="6">
    <location>
        <begin position="550"/>
        <end position="572"/>
    </location>
</feature>
<keyword evidence="9" id="KW-1185">Reference proteome</keyword>
<comment type="caution">
    <text evidence="8">The sequence shown here is derived from an EMBL/GenBank/DDBJ whole genome shotgun (WGS) entry which is preliminary data.</text>
</comment>
<keyword evidence="4 6" id="KW-1133">Transmembrane helix</keyword>
<feature type="transmembrane region" description="Helical" evidence="6">
    <location>
        <begin position="584"/>
        <end position="601"/>
    </location>
</feature>
<dbReference type="SUPFAM" id="SSF82866">
    <property type="entry name" value="Multidrug efflux transporter AcrB transmembrane domain"/>
    <property type="match status" value="2"/>
</dbReference>
<keyword evidence="5 6" id="KW-0472">Membrane</keyword>
<dbReference type="InterPro" id="IPR050545">
    <property type="entry name" value="Mycobact_MmpL"/>
</dbReference>
<evidence type="ECO:0000256" key="5">
    <source>
        <dbReference type="ARBA" id="ARBA00023136"/>
    </source>
</evidence>
<comment type="subcellular location">
    <subcellularLocation>
        <location evidence="1">Cell membrane</location>
        <topology evidence="1">Multi-pass membrane protein</topology>
    </subcellularLocation>
</comment>
<dbReference type="Proteomes" id="UP000780875">
    <property type="component" value="Unassembled WGS sequence"/>
</dbReference>
<dbReference type="PANTHER" id="PTHR33406">
    <property type="entry name" value="MEMBRANE PROTEIN MJ1562-RELATED"/>
    <property type="match status" value="1"/>
</dbReference>
<evidence type="ECO:0000256" key="1">
    <source>
        <dbReference type="ARBA" id="ARBA00004651"/>
    </source>
</evidence>
<gene>
    <name evidence="8" type="ORF">K8U61_05860</name>
</gene>
<evidence type="ECO:0000313" key="9">
    <source>
        <dbReference type="Proteomes" id="UP000780875"/>
    </source>
</evidence>
<feature type="transmembrane region" description="Helical" evidence="6">
    <location>
        <begin position="519"/>
        <end position="543"/>
    </location>
</feature>
<feature type="transmembrane region" description="Helical" evidence="6">
    <location>
        <begin position="233"/>
        <end position="251"/>
    </location>
</feature>
<name>A0ABS7U9M1_9ACTN</name>
<evidence type="ECO:0000256" key="3">
    <source>
        <dbReference type="ARBA" id="ARBA00022692"/>
    </source>
</evidence>
<evidence type="ECO:0000256" key="6">
    <source>
        <dbReference type="SAM" id="Phobius"/>
    </source>
</evidence>
<feature type="transmembrane region" description="Helical" evidence="6">
    <location>
        <begin position="364"/>
        <end position="388"/>
    </location>
</feature>